<keyword evidence="4" id="KW-0805">Transcription regulation</keyword>
<evidence type="ECO:0000256" key="6">
    <source>
        <dbReference type="ARBA" id="ARBA00023163"/>
    </source>
</evidence>
<dbReference type="Proteomes" id="UP001338125">
    <property type="component" value="Unassembled WGS sequence"/>
</dbReference>
<name>A0ABR0S6P6_9HYPO</name>
<evidence type="ECO:0000256" key="1">
    <source>
        <dbReference type="ARBA" id="ARBA00004123"/>
    </source>
</evidence>
<evidence type="ECO:0000256" key="9">
    <source>
        <dbReference type="SAM" id="MobiDB-lite"/>
    </source>
</evidence>
<dbReference type="InterPro" id="IPR052202">
    <property type="entry name" value="Yeast_MetPath_Reg"/>
</dbReference>
<gene>
    <name evidence="11" type="ORF">PT974_11599</name>
</gene>
<comment type="subcellular location">
    <subcellularLocation>
        <location evidence="1">Nucleus</location>
    </subcellularLocation>
</comment>
<evidence type="ECO:0000256" key="4">
    <source>
        <dbReference type="ARBA" id="ARBA00023015"/>
    </source>
</evidence>
<keyword evidence="3" id="KW-0862">Zinc</keyword>
<feature type="region of interest" description="Disordered" evidence="9">
    <location>
        <begin position="119"/>
        <end position="139"/>
    </location>
</feature>
<keyword evidence="12" id="KW-1185">Reference proteome</keyword>
<keyword evidence="2" id="KW-0479">Metal-binding</keyword>
<feature type="domain" description="Xylanolytic transcriptional activator regulatory" evidence="10">
    <location>
        <begin position="247"/>
        <end position="319"/>
    </location>
</feature>
<feature type="compositionally biased region" description="Polar residues" evidence="9">
    <location>
        <begin position="48"/>
        <end position="60"/>
    </location>
</feature>
<evidence type="ECO:0000313" key="12">
    <source>
        <dbReference type="Proteomes" id="UP001338125"/>
    </source>
</evidence>
<sequence>MSVAKNAEGQEGIIEGLEREVARLEAQVSQIQSGGVVRVSPDLRSETQTHAAHGSISSLSAREESPETVDLNVLKEVETVSLYRGELYGLEKMTRRALQLDNSDPRGFLNYESRKSLISSSKNSRNSRHNGNESSLEKETTTRYADNFFSHIHPTFPVLDEPKIRHVLNLMLENRIPGTEEQIMAYLVLAMGAVLPSQSSVLDTVNSAEYFLRAAEVQFSYDESLKTAQILILFTIYSLFDPTTGSSWQLIDLVMQVCIVLGLHHLQVGAGGEKEEAEGVRIFKAAYTLDFFISSAMGLPMSTPNTDITFKCRAHSFDASQTLTSEIMDNILTPLGIYSWAYELSESPGNTAAAFLRAYDAYVLHDKSGRDDRTRKFMPSLLGFHLAIQSLRRLAPNEAITTSRNGLLIDHWQSIPKTMPSLLMLPWIAGYSAFQAALLQMTLCGRIPEKQPRLTQSLSQSNLILSVVSSKFKGLSPHAEFGSSVLIEIMSPAEGIRLDIDFLEGSDLYQFCAEALNSVGIGID</sequence>
<dbReference type="Pfam" id="PF04082">
    <property type="entry name" value="Fungal_trans"/>
    <property type="match status" value="1"/>
</dbReference>
<evidence type="ECO:0000313" key="11">
    <source>
        <dbReference type="EMBL" id="KAK5987470.1"/>
    </source>
</evidence>
<dbReference type="SMART" id="SM00906">
    <property type="entry name" value="Fungal_trans"/>
    <property type="match status" value="1"/>
</dbReference>
<keyword evidence="6" id="KW-0804">Transcription</keyword>
<keyword evidence="7" id="KW-0539">Nucleus</keyword>
<evidence type="ECO:0000256" key="2">
    <source>
        <dbReference type="ARBA" id="ARBA00022723"/>
    </source>
</evidence>
<comment type="caution">
    <text evidence="11">The sequence shown here is derived from an EMBL/GenBank/DDBJ whole genome shotgun (WGS) entry which is preliminary data.</text>
</comment>
<evidence type="ECO:0000256" key="8">
    <source>
        <dbReference type="SAM" id="Coils"/>
    </source>
</evidence>
<feature type="region of interest" description="Disordered" evidence="9">
    <location>
        <begin position="45"/>
        <end position="65"/>
    </location>
</feature>
<reference evidence="11 12" key="1">
    <citation type="submission" date="2024-01" db="EMBL/GenBank/DDBJ databases">
        <title>Complete genome of Cladobotryum mycophilum ATHUM6906.</title>
        <authorList>
            <person name="Christinaki A.C."/>
            <person name="Myridakis A.I."/>
            <person name="Kouvelis V.N."/>
        </authorList>
    </citation>
    <scope>NUCLEOTIDE SEQUENCE [LARGE SCALE GENOMIC DNA]</scope>
    <source>
        <strain evidence="11 12">ATHUM6906</strain>
    </source>
</reference>
<keyword evidence="8" id="KW-0175">Coiled coil</keyword>
<dbReference type="InterPro" id="IPR007219">
    <property type="entry name" value="XnlR_reg_dom"/>
</dbReference>
<evidence type="ECO:0000256" key="3">
    <source>
        <dbReference type="ARBA" id="ARBA00022833"/>
    </source>
</evidence>
<evidence type="ECO:0000259" key="10">
    <source>
        <dbReference type="SMART" id="SM00906"/>
    </source>
</evidence>
<organism evidence="11 12">
    <name type="scientific">Cladobotryum mycophilum</name>
    <dbReference type="NCBI Taxonomy" id="491253"/>
    <lineage>
        <taxon>Eukaryota</taxon>
        <taxon>Fungi</taxon>
        <taxon>Dikarya</taxon>
        <taxon>Ascomycota</taxon>
        <taxon>Pezizomycotina</taxon>
        <taxon>Sordariomycetes</taxon>
        <taxon>Hypocreomycetidae</taxon>
        <taxon>Hypocreales</taxon>
        <taxon>Hypocreaceae</taxon>
        <taxon>Cladobotryum</taxon>
    </lineage>
</organism>
<dbReference type="EMBL" id="JAVFKD010000016">
    <property type="protein sequence ID" value="KAK5987470.1"/>
    <property type="molecule type" value="Genomic_DNA"/>
</dbReference>
<dbReference type="CDD" id="cd12148">
    <property type="entry name" value="fungal_TF_MHR"/>
    <property type="match status" value="1"/>
</dbReference>
<accession>A0ABR0S6P6</accession>
<proteinExistence type="predicted"/>
<protein>
    <recommendedName>
        <fullName evidence="10">Xylanolytic transcriptional activator regulatory domain-containing protein</fullName>
    </recommendedName>
</protein>
<evidence type="ECO:0000256" key="7">
    <source>
        <dbReference type="ARBA" id="ARBA00023242"/>
    </source>
</evidence>
<dbReference type="PANTHER" id="PTHR47782:SF14">
    <property type="entry name" value="ZN(II)2CYS6 TRANSCRIPTION FACTOR (EUROFUNG)"/>
    <property type="match status" value="1"/>
</dbReference>
<evidence type="ECO:0000256" key="5">
    <source>
        <dbReference type="ARBA" id="ARBA00023125"/>
    </source>
</evidence>
<dbReference type="PANTHER" id="PTHR47782">
    <property type="entry name" value="ZN(II)2CYS6 TRANSCRIPTION FACTOR (EUROFUNG)-RELATED"/>
    <property type="match status" value="1"/>
</dbReference>
<keyword evidence="5" id="KW-0238">DNA-binding</keyword>
<feature type="coiled-coil region" evidence="8">
    <location>
        <begin position="7"/>
        <end position="34"/>
    </location>
</feature>